<accession>A0A9E1LZI2</accession>
<evidence type="ECO:0000313" key="2">
    <source>
        <dbReference type="EMBL" id="MBS6622770.1"/>
    </source>
</evidence>
<dbReference type="EMBL" id="JAGZYH010000049">
    <property type="protein sequence ID" value="MBS6622770.1"/>
    <property type="molecule type" value="Genomic_DNA"/>
</dbReference>
<proteinExistence type="predicted"/>
<protein>
    <submittedName>
        <fullName evidence="2">Uncharacterized protein</fullName>
    </submittedName>
</protein>
<evidence type="ECO:0000256" key="1">
    <source>
        <dbReference type="SAM" id="MobiDB-lite"/>
    </source>
</evidence>
<comment type="caution">
    <text evidence="2">The sequence shown here is derived from an EMBL/GenBank/DDBJ whole genome shotgun (WGS) entry which is preliminary data.</text>
</comment>
<dbReference type="Proteomes" id="UP000811365">
    <property type="component" value="Unassembled WGS sequence"/>
</dbReference>
<feature type="region of interest" description="Disordered" evidence="1">
    <location>
        <begin position="94"/>
        <end position="119"/>
    </location>
</feature>
<reference evidence="2" key="1">
    <citation type="submission" date="2021-02" db="EMBL/GenBank/DDBJ databases">
        <title>Infant gut strain persistence is associated with maternal origin, phylogeny, and functional potential including surface adhesion and iron acquisition.</title>
        <authorList>
            <person name="Lou Y.C."/>
        </authorList>
    </citation>
    <scope>NUCLEOTIDE SEQUENCE</scope>
    <source>
        <strain evidence="2">L2_039_000G1_dasL2_039_000G1_maxbin2.maxbin.077</strain>
    </source>
</reference>
<dbReference type="AlphaFoldDB" id="A0A9E1LZI2"/>
<gene>
    <name evidence="2" type="ORF">KH315_11510</name>
</gene>
<organism evidence="2 3">
    <name type="scientific">Faecalibacterium prausnitzii</name>
    <dbReference type="NCBI Taxonomy" id="853"/>
    <lineage>
        <taxon>Bacteria</taxon>
        <taxon>Bacillati</taxon>
        <taxon>Bacillota</taxon>
        <taxon>Clostridia</taxon>
        <taxon>Eubacteriales</taxon>
        <taxon>Oscillospiraceae</taxon>
        <taxon>Faecalibacterium</taxon>
    </lineage>
</organism>
<name>A0A9E1LZI2_9FIRM</name>
<evidence type="ECO:0000313" key="3">
    <source>
        <dbReference type="Proteomes" id="UP000811365"/>
    </source>
</evidence>
<sequence>MLNEAIKKIEAQQAKLGKSPAYWVGEQLKDMLRAEPWNADLVARDLDVPEMAITAVEKKIKAAADKNKKGNVGFVSPMEADKIIREFYGFRQAEEGHSTAPADEPKKKKREAIRLEDYM</sequence>